<reference evidence="2 3" key="1">
    <citation type="submission" date="2019-11" db="EMBL/GenBank/DDBJ databases">
        <authorList>
            <person name="Jiang L.-Q."/>
        </authorList>
    </citation>
    <scope>NUCLEOTIDE SEQUENCE [LARGE SCALE GENOMIC DNA]</scope>
    <source>
        <strain evidence="2 3">YIM 132087</strain>
    </source>
</reference>
<proteinExistence type="predicted"/>
<dbReference type="InterPro" id="IPR016181">
    <property type="entry name" value="Acyl_CoA_acyltransferase"/>
</dbReference>
<gene>
    <name evidence="2" type="ORF">GIS00_22650</name>
</gene>
<dbReference type="GO" id="GO:0016747">
    <property type="term" value="F:acyltransferase activity, transferring groups other than amino-acyl groups"/>
    <property type="evidence" value="ECO:0007669"/>
    <property type="project" value="InterPro"/>
</dbReference>
<dbReference type="Gene3D" id="3.40.630.30">
    <property type="match status" value="1"/>
</dbReference>
<sequence length="244" mass="26024">MAHGWQGVIEQPLGEWVLRYGNGFTNRANSVLPLGDPGMSFPEALAATQQFYAEHDRPPVAQIPVDTSGLDAVNPVDDAFAEAGWAADSRTHVMTIPLADLLDVCPPVPGLPAAEFEDSPSAAWLDGYLYRGAPLPPSAIEVLVRADRPVFAAVRDEAGQAGVARGVVHDGLLGVTAVTVDVARRRSGVAGHLMGELARWAAAVPGAGVHTVYLQVDVANTPAVTLYRKQGFVVHHDYHYRRPV</sequence>
<dbReference type="Pfam" id="PF24553">
    <property type="entry name" value="Rv0428c_C"/>
    <property type="match status" value="1"/>
</dbReference>
<keyword evidence="3" id="KW-1185">Reference proteome</keyword>
<comment type="caution">
    <text evidence="2">The sequence shown here is derived from an EMBL/GenBank/DDBJ whole genome shotgun (WGS) entry which is preliminary data.</text>
</comment>
<dbReference type="Proteomes" id="UP000460221">
    <property type="component" value="Unassembled WGS sequence"/>
</dbReference>
<dbReference type="InterPro" id="IPR056935">
    <property type="entry name" value="Rv0428c-like_C"/>
</dbReference>
<dbReference type="PROSITE" id="PS51186">
    <property type="entry name" value="GNAT"/>
    <property type="match status" value="1"/>
</dbReference>
<evidence type="ECO:0000313" key="2">
    <source>
        <dbReference type="EMBL" id="MTD16741.1"/>
    </source>
</evidence>
<protein>
    <submittedName>
        <fullName evidence="2">GNAT family N-acetyltransferase</fullName>
    </submittedName>
</protein>
<keyword evidence="2" id="KW-0808">Transferase</keyword>
<dbReference type="EMBL" id="WLYK01000011">
    <property type="protein sequence ID" value="MTD16741.1"/>
    <property type="molecule type" value="Genomic_DNA"/>
</dbReference>
<evidence type="ECO:0000313" key="3">
    <source>
        <dbReference type="Proteomes" id="UP000460221"/>
    </source>
</evidence>
<accession>A0A7K1FRG6</accession>
<dbReference type="SUPFAM" id="SSF55729">
    <property type="entry name" value="Acyl-CoA N-acyltransferases (Nat)"/>
    <property type="match status" value="1"/>
</dbReference>
<dbReference type="AlphaFoldDB" id="A0A7K1FRG6"/>
<feature type="domain" description="N-acetyltransferase" evidence="1">
    <location>
        <begin position="114"/>
        <end position="244"/>
    </location>
</feature>
<name>A0A7K1FRG6_9ACTN</name>
<dbReference type="InterPro" id="IPR000182">
    <property type="entry name" value="GNAT_dom"/>
</dbReference>
<organism evidence="2 3">
    <name type="scientific">Nakamurella alba</name>
    <dbReference type="NCBI Taxonomy" id="2665158"/>
    <lineage>
        <taxon>Bacteria</taxon>
        <taxon>Bacillati</taxon>
        <taxon>Actinomycetota</taxon>
        <taxon>Actinomycetes</taxon>
        <taxon>Nakamurellales</taxon>
        <taxon>Nakamurellaceae</taxon>
        <taxon>Nakamurella</taxon>
    </lineage>
</organism>
<evidence type="ECO:0000259" key="1">
    <source>
        <dbReference type="PROSITE" id="PS51186"/>
    </source>
</evidence>